<organism evidence="3 4">
    <name type="scientific">Rhodococcus ruber BKS 20-38</name>
    <dbReference type="NCBI Taxonomy" id="1278076"/>
    <lineage>
        <taxon>Bacteria</taxon>
        <taxon>Bacillati</taxon>
        <taxon>Actinomycetota</taxon>
        <taxon>Actinomycetes</taxon>
        <taxon>Mycobacteriales</taxon>
        <taxon>Nocardiaceae</taxon>
        <taxon>Rhodococcus</taxon>
    </lineage>
</organism>
<feature type="compositionally biased region" description="Low complexity" evidence="1">
    <location>
        <begin position="107"/>
        <end position="117"/>
    </location>
</feature>
<feature type="transmembrane region" description="Helical" evidence="2">
    <location>
        <begin position="22"/>
        <end position="42"/>
    </location>
</feature>
<feature type="transmembrane region" description="Helical" evidence="2">
    <location>
        <begin position="63"/>
        <end position="86"/>
    </location>
</feature>
<dbReference type="RefSeq" id="WP_003936291.1">
    <property type="nucleotide sequence ID" value="NZ_AOEX01000033.1"/>
</dbReference>
<evidence type="ECO:0000313" key="3">
    <source>
        <dbReference type="EMBL" id="EME65056.1"/>
    </source>
</evidence>
<dbReference type="Proteomes" id="UP000011731">
    <property type="component" value="Unassembled WGS sequence"/>
</dbReference>
<evidence type="ECO:0000256" key="1">
    <source>
        <dbReference type="SAM" id="MobiDB-lite"/>
    </source>
</evidence>
<evidence type="ECO:0000256" key="2">
    <source>
        <dbReference type="SAM" id="Phobius"/>
    </source>
</evidence>
<name>M2XVS3_9NOCA</name>
<feature type="region of interest" description="Disordered" evidence="1">
    <location>
        <begin position="95"/>
        <end position="133"/>
    </location>
</feature>
<gene>
    <name evidence="3" type="ORF">G352_10982</name>
</gene>
<keyword evidence="2" id="KW-1133">Transmembrane helix</keyword>
<keyword evidence="2" id="KW-0812">Transmembrane</keyword>
<accession>M2XVS3</accession>
<dbReference type="EMBL" id="AOEX01000033">
    <property type="protein sequence ID" value="EME65056.1"/>
    <property type="molecule type" value="Genomic_DNA"/>
</dbReference>
<protein>
    <submittedName>
        <fullName evidence="3">Putative integral membrane protein</fullName>
    </submittedName>
</protein>
<sequence length="133" mass="13776">MQVSAQGVVSPPPDVLDGLQTLLGYAAWIVVALCVAKVIFVGGRLAWDHKHGAGLESPTAAEFVAANIGALLAGGVAATLATILLATAHGPQAQQIGGGHSPTVIDQLEQMQQQQQQSGNEEILNEVVKPPRR</sequence>
<dbReference type="PATRIC" id="fig|1278076.4.peg.2287"/>
<keyword evidence="4" id="KW-1185">Reference proteome</keyword>
<reference evidence="3 4" key="1">
    <citation type="journal article" date="2013" name="Genome Announc.">
        <title>Draft Genome Sequence of Rhodococcus ruber Strain BKS 20-38.</title>
        <authorList>
            <person name="Bala M."/>
            <person name="Kumar S."/>
            <person name="Raghava G.P."/>
            <person name="Mayilraj S."/>
        </authorList>
    </citation>
    <scope>NUCLEOTIDE SEQUENCE [LARGE SCALE GENOMIC DNA]</scope>
    <source>
        <strain evidence="3 4">BKS 20-38</strain>
    </source>
</reference>
<dbReference type="AlphaFoldDB" id="M2XVS3"/>
<keyword evidence="2" id="KW-0472">Membrane</keyword>
<proteinExistence type="predicted"/>
<comment type="caution">
    <text evidence="3">The sequence shown here is derived from an EMBL/GenBank/DDBJ whole genome shotgun (WGS) entry which is preliminary data.</text>
</comment>
<evidence type="ECO:0000313" key="4">
    <source>
        <dbReference type="Proteomes" id="UP000011731"/>
    </source>
</evidence>